<dbReference type="Gene3D" id="3.30.360.10">
    <property type="entry name" value="Dihydrodipicolinate Reductase, domain 2"/>
    <property type="match status" value="1"/>
</dbReference>
<reference evidence="5" key="1">
    <citation type="submission" date="2023-03" db="EMBL/GenBank/DDBJ databases">
        <authorList>
            <person name="Steffen K."/>
            <person name="Cardenas P."/>
        </authorList>
    </citation>
    <scope>NUCLEOTIDE SEQUENCE</scope>
</reference>
<proteinExistence type="inferred from homology"/>
<dbReference type="Pfam" id="PF01958">
    <property type="entry name" value="Asp_DH_C"/>
    <property type="match status" value="1"/>
</dbReference>
<dbReference type="EMBL" id="CASHTH010001433">
    <property type="protein sequence ID" value="CAI8015319.1"/>
    <property type="molecule type" value="Genomic_DNA"/>
</dbReference>
<sequence>MSTTGKKKRRRVGIVGFGRLGRYLYNALGTDLAGDHEVAFVWNRSEDKMLDAVPQHLVLRDLGEVGSMSPDLIVEVAHPSVVAEFGQLLLQTADFMVGSPTALAEAAVERNLLREARDGAHGLYVPAGAFWGGQDIQKMADRGTLRGLKVTMKKHPSAFKLTGRLAELVKTVGDDPLTLYDGPVRGLCPLAPNNVNTMACAAIAAHNLGFDGVIGCLVADPSLASHVVEVDVYGPGSAGTGSDDKNCFTVKTVRSNPAASGVVTGHQTYSSFLSSLLCELLNDVFIWTLTLAFPGSKGGGPGVHLC</sequence>
<dbReference type="GO" id="GO:0009435">
    <property type="term" value="P:NAD+ biosynthetic process"/>
    <property type="evidence" value="ECO:0007669"/>
    <property type="project" value="InterPro"/>
</dbReference>
<evidence type="ECO:0000259" key="3">
    <source>
        <dbReference type="Pfam" id="PF01958"/>
    </source>
</evidence>
<comment type="caution">
    <text evidence="5">The sequence shown here is derived from an EMBL/GenBank/DDBJ whole genome shotgun (WGS) entry which is preliminary data.</text>
</comment>
<dbReference type="Proteomes" id="UP001174909">
    <property type="component" value="Unassembled WGS sequence"/>
</dbReference>
<evidence type="ECO:0000313" key="6">
    <source>
        <dbReference type="Proteomes" id="UP001174909"/>
    </source>
</evidence>
<dbReference type="Gene3D" id="3.40.50.720">
    <property type="entry name" value="NAD(P)-binding Rossmann-like Domain"/>
    <property type="match status" value="1"/>
</dbReference>
<dbReference type="GO" id="GO:0033735">
    <property type="term" value="F:aspartate dehydrogenase [NAD(P)+] activity"/>
    <property type="evidence" value="ECO:0007669"/>
    <property type="project" value="InterPro"/>
</dbReference>
<comment type="similarity">
    <text evidence="1">Belongs to the L-aspartate dehydrogenase family.</text>
</comment>
<feature type="domain" description="Aspartate/homoserine dehydrogenase NAD-binding" evidence="4">
    <location>
        <begin position="16"/>
        <end position="126"/>
    </location>
</feature>
<organism evidence="5 6">
    <name type="scientific">Geodia barretti</name>
    <name type="common">Barrett's horny sponge</name>
    <dbReference type="NCBI Taxonomy" id="519541"/>
    <lineage>
        <taxon>Eukaryota</taxon>
        <taxon>Metazoa</taxon>
        <taxon>Porifera</taxon>
        <taxon>Demospongiae</taxon>
        <taxon>Heteroscleromorpha</taxon>
        <taxon>Tetractinellida</taxon>
        <taxon>Astrophorina</taxon>
        <taxon>Geodiidae</taxon>
        <taxon>Geodia</taxon>
    </lineage>
</organism>
<dbReference type="GO" id="GO:0050661">
    <property type="term" value="F:NADP binding"/>
    <property type="evidence" value="ECO:0007669"/>
    <property type="project" value="InterPro"/>
</dbReference>
<evidence type="ECO:0000256" key="1">
    <source>
        <dbReference type="ARBA" id="ARBA00008331"/>
    </source>
</evidence>
<dbReference type="InterPro" id="IPR036291">
    <property type="entry name" value="NAD(P)-bd_dom_sf"/>
</dbReference>
<protein>
    <recommendedName>
        <fullName evidence="2">Aspartate dehydrogenase domain-containing protein</fullName>
    </recommendedName>
</protein>
<evidence type="ECO:0000259" key="4">
    <source>
        <dbReference type="Pfam" id="PF03447"/>
    </source>
</evidence>
<keyword evidence="6" id="KW-1185">Reference proteome</keyword>
<feature type="domain" description="Aspartate dehydrogenase" evidence="3">
    <location>
        <begin position="175"/>
        <end position="268"/>
    </location>
</feature>
<evidence type="ECO:0000256" key="2">
    <source>
        <dbReference type="ARBA" id="ARBA00020169"/>
    </source>
</evidence>
<dbReference type="InterPro" id="IPR002811">
    <property type="entry name" value="Asp_DH"/>
</dbReference>
<dbReference type="InterPro" id="IPR005106">
    <property type="entry name" value="Asp/hSer_DH_NAD-bd"/>
</dbReference>
<dbReference type="Pfam" id="PF03447">
    <property type="entry name" value="NAD_binding_3"/>
    <property type="match status" value="1"/>
</dbReference>
<gene>
    <name evidence="5" type="ORF">GBAR_LOCUS9497</name>
</gene>
<dbReference type="SUPFAM" id="SSF55347">
    <property type="entry name" value="Glyceraldehyde-3-phosphate dehydrogenase-like, C-terminal domain"/>
    <property type="match status" value="1"/>
</dbReference>
<dbReference type="SUPFAM" id="SSF51735">
    <property type="entry name" value="NAD(P)-binding Rossmann-fold domains"/>
    <property type="match status" value="1"/>
</dbReference>
<accession>A0AA35RQD1</accession>
<dbReference type="PANTHER" id="PTHR31873">
    <property type="entry name" value="L-ASPARTATE DEHYDROGENASE-RELATED"/>
    <property type="match status" value="1"/>
</dbReference>
<name>A0AA35RQD1_GEOBA</name>
<evidence type="ECO:0000313" key="5">
    <source>
        <dbReference type="EMBL" id="CAI8015319.1"/>
    </source>
</evidence>
<dbReference type="AlphaFoldDB" id="A0AA35RQD1"/>
<dbReference type="PANTHER" id="PTHR31873:SF6">
    <property type="entry name" value="ASPARTATE DEHYDROGENASE DOMAIN-CONTAINING PROTEIN"/>
    <property type="match status" value="1"/>
</dbReference>